<keyword evidence="2" id="KW-1185">Reference proteome</keyword>
<evidence type="ECO:0000313" key="1">
    <source>
        <dbReference type="EMBL" id="MCS0583575.1"/>
    </source>
</evidence>
<reference evidence="1 2" key="1">
    <citation type="submission" date="2022-08" db="EMBL/GenBank/DDBJ databases">
        <title>Reclassification of Massilia species as members of the genera Telluria, Duganella, Pseudoduganella, Mokoshia gen. nov. and Zemynaea gen. nov. using orthogonal and non-orthogonal genome-based approaches.</title>
        <authorList>
            <person name="Bowman J.P."/>
        </authorList>
    </citation>
    <scope>NUCLEOTIDE SEQUENCE [LARGE SCALE GENOMIC DNA]</scope>
    <source>
        <strain evidence="1 2">JCM 31316</strain>
    </source>
</reference>
<name>A0ABT1ZUD8_9BURK</name>
<dbReference type="RefSeq" id="WP_258818160.1">
    <property type="nucleotide sequence ID" value="NZ_JANUGW010000014.1"/>
</dbReference>
<protein>
    <submittedName>
        <fullName evidence="1">Uncharacterized protein</fullName>
    </submittedName>
</protein>
<comment type="caution">
    <text evidence="1">The sequence shown here is derived from an EMBL/GenBank/DDBJ whole genome shotgun (WGS) entry which is preliminary data.</text>
</comment>
<gene>
    <name evidence="1" type="ORF">NX784_18445</name>
</gene>
<dbReference type="EMBL" id="JANUGW010000014">
    <property type="protein sequence ID" value="MCS0583575.1"/>
    <property type="molecule type" value="Genomic_DNA"/>
</dbReference>
<organism evidence="1 2">
    <name type="scientific">Massilia pinisoli</name>
    <dbReference type="NCBI Taxonomy" id="1772194"/>
    <lineage>
        <taxon>Bacteria</taxon>
        <taxon>Pseudomonadati</taxon>
        <taxon>Pseudomonadota</taxon>
        <taxon>Betaproteobacteria</taxon>
        <taxon>Burkholderiales</taxon>
        <taxon>Oxalobacteraceae</taxon>
        <taxon>Telluria group</taxon>
        <taxon>Massilia</taxon>
    </lineage>
</organism>
<evidence type="ECO:0000313" key="2">
    <source>
        <dbReference type="Proteomes" id="UP001204151"/>
    </source>
</evidence>
<accession>A0ABT1ZUD8</accession>
<proteinExistence type="predicted"/>
<sequence length="58" mass="6230">MSNEKLNSEKIKEALVKGLKAGGKLDEKQQDVMLTDSDLDEVAGGCGAMCGTMHVFEE</sequence>
<dbReference type="Proteomes" id="UP001204151">
    <property type="component" value="Unassembled WGS sequence"/>
</dbReference>